<feature type="transmembrane region" description="Helical" evidence="6">
    <location>
        <begin position="410"/>
        <end position="432"/>
    </location>
</feature>
<feature type="transmembrane region" description="Helical" evidence="6">
    <location>
        <begin position="473"/>
        <end position="491"/>
    </location>
</feature>
<comment type="caution">
    <text evidence="8">The sequence shown here is derived from an EMBL/GenBank/DDBJ whole genome shotgun (WGS) entry which is preliminary data.</text>
</comment>
<keyword evidence="2" id="KW-1003">Cell membrane</keyword>
<dbReference type="PANTHER" id="PTHR30619">
    <property type="entry name" value="DNA INTERNALIZATION/COMPETENCE PROTEIN COMEC/REC2"/>
    <property type="match status" value="1"/>
</dbReference>
<protein>
    <submittedName>
        <fullName evidence="8">DNA internalization-related competence protein ComEC/Rec2</fullName>
    </submittedName>
</protein>
<keyword evidence="4 6" id="KW-1133">Transmembrane helix</keyword>
<feature type="transmembrane region" description="Helical" evidence="6">
    <location>
        <begin position="12"/>
        <end position="39"/>
    </location>
</feature>
<evidence type="ECO:0000259" key="7">
    <source>
        <dbReference type="SMART" id="SM00849"/>
    </source>
</evidence>
<dbReference type="NCBIfam" id="TIGR00361">
    <property type="entry name" value="ComEC_Rec2"/>
    <property type="match status" value="1"/>
</dbReference>
<dbReference type="InterPro" id="IPR052159">
    <property type="entry name" value="Competence_DNA_uptake"/>
</dbReference>
<evidence type="ECO:0000256" key="1">
    <source>
        <dbReference type="ARBA" id="ARBA00004651"/>
    </source>
</evidence>
<dbReference type="InterPro" id="IPR036866">
    <property type="entry name" value="RibonucZ/Hydroxyglut_hydro"/>
</dbReference>
<dbReference type="Pfam" id="PF13567">
    <property type="entry name" value="DUF4131"/>
    <property type="match status" value="1"/>
</dbReference>
<feature type="transmembrane region" description="Helical" evidence="6">
    <location>
        <begin position="68"/>
        <end position="86"/>
    </location>
</feature>
<proteinExistence type="predicted"/>
<evidence type="ECO:0000256" key="6">
    <source>
        <dbReference type="SAM" id="Phobius"/>
    </source>
</evidence>
<evidence type="ECO:0000256" key="2">
    <source>
        <dbReference type="ARBA" id="ARBA00022475"/>
    </source>
</evidence>
<dbReference type="PANTHER" id="PTHR30619:SF1">
    <property type="entry name" value="RECOMBINATION PROTEIN 2"/>
    <property type="match status" value="1"/>
</dbReference>
<evidence type="ECO:0000313" key="9">
    <source>
        <dbReference type="Proteomes" id="UP001596505"/>
    </source>
</evidence>
<dbReference type="NCBIfam" id="TIGR00360">
    <property type="entry name" value="ComEC_N-term"/>
    <property type="match status" value="1"/>
</dbReference>
<feature type="transmembrane region" description="Helical" evidence="6">
    <location>
        <begin position="345"/>
        <end position="366"/>
    </location>
</feature>
<evidence type="ECO:0000256" key="3">
    <source>
        <dbReference type="ARBA" id="ARBA00022692"/>
    </source>
</evidence>
<dbReference type="CDD" id="cd07731">
    <property type="entry name" value="ComA-like_MBL-fold"/>
    <property type="match status" value="1"/>
</dbReference>
<dbReference type="SUPFAM" id="SSF56281">
    <property type="entry name" value="Metallo-hydrolase/oxidoreductase"/>
    <property type="match status" value="1"/>
</dbReference>
<dbReference type="InterPro" id="IPR025405">
    <property type="entry name" value="DUF4131"/>
</dbReference>
<comment type="subcellular location">
    <subcellularLocation>
        <location evidence="1">Cell membrane</location>
        <topology evidence="1">Multi-pass membrane protein</topology>
    </subcellularLocation>
</comment>
<dbReference type="SMART" id="SM00849">
    <property type="entry name" value="Lactamase_B"/>
    <property type="match status" value="1"/>
</dbReference>
<feature type="domain" description="Metallo-beta-lactamase" evidence="7">
    <location>
        <begin position="532"/>
        <end position="742"/>
    </location>
</feature>
<dbReference type="InterPro" id="IPR001279">
    <property type="entry name" value="Metallo-B-lactamas"/>
</dbReference>
<dbReference type="InterPro" id="IPR035681">
    <property type="entry name" value="ComA-like_MBL"/>
</dbReference>
<accession>A0ABW2Q1E2</accession>
<feature type="transmembrane region" description="Helical" evidence="6">
    <location>
        <begin position="283"/>
        <end position="305"/>
    </location>
</feature>
<keyword evidence="3 6" id="KW-0812">Transmembrane</keyword>
<keyword evidence="5 6" id="KW-0472">Membrane</keyword>
<organism evidence="8 9">
    <name type="scientific">Scopulibacillus cellulosilyticus</name>
    <dbReference type="NCBI Taxonomy" id="2665665"/>
    <lineage>
        <taxon>Bacteria</taxon>
        <taxon>Bacillati</taxon>
        <taxon>Bacillota</taxon>
        <taxon>Bacilli</taxon>
        <taxon>Bacillales</taxon>
        <taxon>Sporolactobacillaceae</taxon>
        <taxon>Scopulibacillus</taxon>
    </lineage>
</organism>
<evidence type="ECO:0000256" key="4">
    <source>
        <dbReference type="ARBA" id="ARBA00022989"/>
    </source>
</evidence>
<sequence length="789" mass="90159">MKLRSFTGKLKIFFLMTFKWQDITGKFYFLAISMVLAIWMTLGEWQWLPLSLIIGMAVVLLKRQLSLGILFIVIAAFSIVNSQYISQNHSLFKNPRSGTFEGKITDLPNFDGDKLSFTFKIPQGEKLLVNVRITRLEDKQALRQMVKTGMTCRISGELQQPRTKDNFHAFNYQKYLFHQHIYWLLKTESSFTCSDHHLSLIDQIHRFRERQISEVNTQFPKPSSDMINALVFGYRENMDQEFLNAYQMLGMIHLLAVSGLHISIVIGSIFYAGRRSGLIREHVITLLLILIPLYIFITGASPSVIRAGLMTMAVLSAQLFKSKLSTLDSISLTCIAMLVYDPHLLFNLGFELSFLVTFFIILSSYFIDAKYHSSIPKLIAVTSIAQLASFPILIYNFYDFSLMSFIVNLFFIPFITFCILPLCFIVIFVYSLIPFFLPVLTNILQTLLTYSDQLLLILYHHNFLNLRFGQPEIYFLILICTGVLAVCYWWEISKQKSALIWPILLIVFLYFSQMTIGYLNPNGKVTFLNVGQGDSIFIQLPHQKGNILIDTGGNLPFQKQQWQKRKNPYQVGRDAVLMELKARGIKQLDALILTHEDYDHIGGLKDLAGNILIKKLIISSFFPIKKNEKEIFIRLVKGGTEIKRIEAGKSIKFHQYRLQVLSPAEKMSSSNGNSIVVSAILGGKTWLFTGDSDKEAEQVLLSRYPHLHIDVLKVGHHGSKTSTSERFVKVIKPAIAVISVGENNRYGHPNPEVMARLKKYGVKIFRTDERGAIEVTFQDKRVVGLKTVR</sequence>
<dbReference type="Gene3D" id="3.60.15.10">
    <property type="entry name" value="Ribonuclease Z/Hydroxyacylglutathione hydrolase-like"/>
    <property type="match status" value="1"/>
</dbReference>
<keyword evidence="9" id="KW-1185">Reference proteome</keyword>
<evidence type="ECO:0000256" key="5">
    <source>
        <dbReference type="ARBA" id="ARBA00023136"/>
    </source>
</evidence>
<dbReference type="EMBL" id="JBHTCO010000011">
    <property type="protein sequence ID" value="MFC7393286.1"/>
    <property type="molecule type" value="Genomic_DNA"/>
</dbReference>
<name>A0ABW2Q1E2_9BACL</name>
<dbReference type="InterPro" id="IPR004797">
    <property type="entry name" value="Competence_ComEC/Rec2"/>
</dbReference>
<dbReference type="Proteomes" id="UP001596505">
    <property type="component" value="Unassembled WGS sequence"/>
</dbReference>
<dbReference type="Pfam" id="PF00753">
    <property type="entry name" value="Lactamase_B"/>
    <property type="match status" value="1"/>
</dbReference>
<dbReference type="RefSeq" id="WP_380965744.1">
    <property type="nucleotide sequence ID" value="NZ_JBHTCO010000011.1"/>
</dbReference>
<gene>
    <name evidence="8" type="ORF">ACFQRG_09945</name>
</gene>
<feature type="transmembrane region" description="Helical" evidence="6">
    <location>
        <begin position="498"/>
        <end position="519"/>
    </location>
</feature>
<evidence type="ECO:0000313" key="8">
    <source>
        <dbReference type="EMBL" id="MFC7393286.1"/>
    </source>
</evidence>
<feature type="transmembrane region" description="Helical" evidence="6">
    <location>
        <begin position="248"/>
        <end position="271"/>
    </location>
</feature>
<dbReference type="InterPro" id="IPR004477">
    <property type="entry name" value="ComEC_N"/>
</dbReference>
<dbReference type="Pfam" id="PF03772">
    <property type="entry name" value="Competence"/>
    <property type="match status" value="1"/>
</dbReference>
<reference evidence="9" key="1">
    <citation type="journal article" date="2019" name="Int. J. Syst. Evol. Microbiol.">
        <title>The Global Catalogue of Microorganisms (GCM) 10K type strain sequencing project: providing services to taxonomists for standard genome sequencing and annotation.</title>
        <authorList>
            <consortium name="The Broad Institute Genomics Platform"/>
            <consortium name="The Broad Institute Genome Sequencing Center for Infectious Disease"/>
            <person name="Wu L."/>
            <person name="Ma J."/>
        </authorList>
    </citation>
    <scope>NUCLEOTIDE SEQUENCE [LARGE SCALE GENOMIC DNA]</scope>
    <source>
        <strain evidence="9">CGMCC 1.16305</strain>
    </source>
</reference>